<dbReference type="PANTHER" id="PTHR48010">
    <property type="entry name" value="OS05G0588300 PROTEIN"/>
    <property type="match status" value="1"/>
</dbReference>
<keyword evidence="7" id="KW-1185">Reference proteome</keyword>
<dbReference type="InterPro" id="IPR001611">
    <property type="entry name" value="Leu-rich_rpt"/>
</dbReference>
<name>A0A2D0N725_FLAN2</name>
<dbReference type="OrthoDB" id="905070at2"/>
<protein>
    <recommendedName>
        <fullName evidence="5">Ig-like domain-containing protein</fullName>
    </recommendedName>
</protein>
<reference evidence="6 7" key="1">
    <citation type="submission" date="2017-10" db="EMBL/GenBank/DDBJ databases">
        <title>The draft genome sequence of Lewinella nigricans NBRC 102662.</title>
        <authorList>
            <person name="Wang K."/>
        </authorList>
    </citation>
    <scope>NUCLEOTIDE SEQUENCE [LARGE SCALE GENOMIC DNA]</scope>
    <source>
        <strain evidence="6 7">NBRC 102662</strain>
    </source>
</reference>
<dbReference type="InterPro" id="IPR050994">
    <property type="entry name" value="At_inactive_RLKs"/>
</dbReference>
<dbReference type="InterPro" id="IPR003599">
    <property type="entry name" value="Ig_sub"/>
</dbReference>
<dbReference type="EMBL" id="PDUD01000028">
    <property type="protein sequence ID" value="PHN03939.1"/>
    <property type="molecule type" value="Genomic_DNA"/>
</dbReference>
<dbReference type="SMART" id="SM00369">
    <property type="entry name" value="LRR_TYP"/>
    <property type="match status" value="15"/>
</dbReference>
<dbReference type="Gene3D" id="2.60.40.10">
    <property type="entry name" value="Immunoglobulins"/>
    <property type="match status" value="5"/>
</dbReference>
<dbReference type="InterPro" id="IPR003591">
    <property type="entry name" value="Leu-rich_rpt_typical-subtyp"/>
</dbReference>
<proteinExistence type="predicted"/>
<dbReference type="CDD" id="cd00096">
    <property type="entry name" value="Ig"/>
    <property type="match status" value="4"/>
</dbReference>
<feature type="domain" description="Ig-like" evidence="5">
    <location>
        <begin position="916"/>
        <end position="961"/>
    </location>
</feature>
<evidence type="ECO:0000256" key="1">
    <source>
        <dbReference type="ARBA" id="ARBA00022614"/>
    </source>
</evidence>
<feature type="domain" description="Ig-like" evidence="5">
    <location>
        <begin position="1277"/>
        <end position="1323"/>
    </location>
</feature>
<dbReference type="InterPro" id="IPR032675">
    <property type="entry name" value="LRR_dom_sf"/>
</dbReference>
<dbReference type="PROSITE" id="PS51450">
    <property type="entry name" value="LRR"/>
    <property type="match status" value="1"/>
</dbReference>
<feature type="domain" description="Ig-like" evidence="5">
    <location>
        <begin position="673"/>
        <end position="750"/>
    </location>
</feature>
<evidence type="ECO:0000256" key="3">
    <source>
        <dbReference type="ARBA" id="ARBA00022737"/>
    </source>
</evidence>
<dbReference type="InterPro" id="IPR003598">
    <property type="entry name" value="Ig_sub2"/>
</dbReference>
<evidence type="ECO:0000259" key="5">
    <source>
        <dbReference type="PROSITE" id="PS50835"/>
    </source>
</evidence>
<dbReference type="PANTHER" id="PTHR48010:SF58">
    <property type="entry name" value="RECEPTOR PROTEIN KINASE-LIKE PROTEIN ZAR1"/>
    <property type="match status" value="1"/>
</dbReference>
<keyword evidence="4" id="KW-1015">Disulfide bond</keyword>
<gene>
    <name evidence="6" type="ORF">CRP01_24010</name>
</gene>
<keyword evidence="2" id="KW-0732">Signal</keyword>
<evidence type="ECO:0000256" key="2">
    <source>
        <dbReference type="ARBA" id="ARBA00022729"/>
    </source>
</evidence>
<dbReference type="InterPro" id="IPR013783">
    <property type="entry name" value="Ig-like_fold"/>
</dbReference>
<dbReference type="Pfam" id="PF18962">
    <property type="entry name" value="Por_Secre_tail"/>
    <property type="match status" value="1"/>
</dbReference>
<dbReference type="SMART" id="SM00364">
    <property type="entry name" value="LRR_BAC"/>
    <property type="match status" value="7"/>
</dbReference>
<sequence length="2137" mass="236822">MNFSLYLSLTGWLLAWFSYFINHEQNLNAALTQEQITFECDQEFVCNGSVTVDLSGAPEDTTVIIRISDLMPDFETKFAPCKDEIYFHIQWAWDLPLVQDSLVLDCKAYSGKYKYVIADGYDDATRNGNDCWGYITIENYPHPICRKPVEDSLQLVNFYDKTGGNAWDMSWDLTQPMSSWYGVEVNEEGFVKCIDLDGVNDCAYTENGNGNNLVGGELFLDLPALEFLSVANNAIEDTRLFYSKLPEAEAFYFSNNRVDTVLDFYNFSRMPNLRELRIDCNRLSFDDILFSIDTLTAITSANGGSFVYSPQQLVYESERSVDQPDVDITIDLGVDDTVSTNVYTWYKNDELFQVVNGVNTLQLEEVWSPTAGHYRCEITNEQAPELVLMADYYLTVDYIENCPQLICSGMYTVDMSQVPDQSSLTFRLQDMIFTENGPYTGPCASSPLEFYLSIGGERFYNSDGSDSIVLDCDYFTGSFKYAVEDTVANSGNNCWGFVQLQNLESFTCQTPARDSLSLVDFYNSSGGPDWTNSWDLTQPMSSWYGVGLNEDGLVECLDLDGVWDCAYSPDGGGNNLVTGPWNFEMENLKFLSLANNRLSRTTWFKDNFPELLEFYFSNNQLSTLADDEDFYNMPRLKQVRLDRNQLTFEDLLPQTSFIIEKLTSEGGQFIYGPQARLYRDTVILEDPGQDLLIDLDIDAAISNNVYTWYKDGTIIETNTGNGQFIIDDIQFSDVGIYRCEVTNLFAPDLTLETYPIELQVRGNPWDQCRLTDSLALVALYDAANGPQWTNSWDLNTPIVSWYGVGFNENGCVASLALPGNGLRGSLPDLNLPNLSTLDLSGNELRGGGMFSNLPLLTTLDLSDNRFTFESILPNLGVSNFDYTVQAAVYPDTLLEAYELGNITFDLMIDAAVASNNYKWYRDGQLVHEAVGDNKLVLNELYTFDSGTYTCEITNPNAPGLTLTTGEIELIVYVPCRAADSLMLVDLYQSTNGPSWKTSWDLNAPINSWYGVELNEQGCVTSIQLLGNNLSGTLPDLSFSALERLHLSTNQIGGTIPDFSDLPALKRLELSQNRLSGPIPDFDLPNLTVLSLNGNELSGTIPDFSDIPIMSNLHLDDNDLEGSIPHFSNMAELNHLGLSRNNLSGTIPNFSAFPDLYTINFSHNALEGCVPNFANLPSLQTIDLTNNQLECLVPSFPAAMGLVELSLSYNYFSFEDILPHIGELEARIAQNGSQGYHVYSYDSQKSRYDNPSQTGTLGQSLVIDLMIDENVADNHHQWYKDGVPFQEITGINELVFESLQFADEGVYHCVITNPGAPDLSLELSGTQVQVAEPTCRTLDSLALVQLYEATNGADWTNSWDLNQPIDTWYGVGLNENGCVTCLDLDGSVNCEEPLDGNTGNNLTGSIPDLQLPNLRVLNLSYNKLSGAIPDFSDLANLSMLALTRNQLSGSIPDFSNLPELEIFVANLNGLEGPLPGLTAVPKLRMLMLASNQLSGAIPAINGLPALASLGLEKNAFIGTIPDLSSAPDLYHLNLANNQLDGVIPSFAGLPKLANIILANNELSGSIPDLGHLSQLSQLDLANNQLSGCLPDLSANLYLNQLTVQNNELSCTEGSLAGATALKNVRLEGNKFTFEDLLPLRAPAPTTFQYAPQQEFFSDTLIRGAYESSLTIDLGIDQEVSANVYEWYQDGEIRETVTGNNQLTFPVLSFADNGVYHSIVTNAALPDLQLKSRTITLAVTPPNCRASDSLSLVLFYQIMGGPGWDNTWDLQAPLDSWYGVSMDEQLGCVTALNLSGNGVKGQLSGLRNWDLARLTQLDLSGNEMTGAIPEFTGLSRLEDLDLSGNLLRGNLPGFNGQPALIRLNLMANDLSGLIPAYEHLTQLQELQLANNRFTFEDILPNADQLSADSYVPQQPLPHRAYYKLVEHQSLTFDLVEDDEVQNNRYQWYKDSVAWRQLQGVNELYFDSLKISDTGKYYCHVTNPAVPDLVLTTGLITLIVEENLMLEIENGEVAVDPDAVPMEHEEGNSGLEENGRISVEPTPGQWSTATGNIQPLQLKLFPNPANYRARLLYSLPEATTVSLQLVDANGRMVQMLQPAQWQSAGVYQLSLELDQLPAGVYVVHLITDTGKSYERLVITR</sequence>
<dbReference type="SUPFAM" id="SSF48726">
    <property type="entry name" value="Immunoglobulin"/>
    <property type="match status" value="5"/>
</dbReference>
<dbReference type="SMART" id="SM00409">
    <property type="entry name" value="IG"/>
    <property type="match status" value="4"/>
</dbReference>
<evidence type="ECO:0000256" key="4">
    <source>
        <dbReference type="ARBA" id="ARBA00023157"/>
    </source>
</evidence>
<organism evidence="6 7">
    <name type="scientific">Flavilitoribacter nigricans (strain ATCC 23147 / DSM 23189 / NBRC 102662 / NCIMB 1420 / SS-2)</name>
    <name type="common">Lewinella nigricans</name>
    <dbReference type="NCBI Taxonomy" id="1122177"/>
    <lineage>
        <taxon>Bacteria</taxon>
        <taxon>Pseudomonadati</taxon>
        <taxon>Bacteroidota</taxon>
        <taxon>Saprospiria</taxon>
        <taxon>Saprospirales</taxon>
        <taxon>Lewinellaceae</taxon>
        <taxon>Flavilitoribacter</taxon>
    </lineage>
</organism>
<dbReference type="Gene3D" id="3.80.10.10">
    <property type="entry name" value="Ribonuclease Inhibitor"/>
    <property type="match status" value="7"/>
</dbReference>
<dbReference type="InterPro" id="IPR036179">
    <property type="entry name" value="Ig-like_dom_sf"/>
</dbReference>
<comment type="caution">
    <text evidence="6">The sequence shown here is derived from an EMBL/GenBank/DDBJ whole genome shotgun (WGS) entry which is preliminary data.</text>
</comment>
<dbReference type="SUPFAM" id="SSF52058">
    <property type="entry name" value="L domain-like"/>
    <property type="match status" value="4"/>
</dbReference>
<keyword evidence="1" id="KW-0433">Leucine-rich repeat</keyword>
<dbReference type="Proteomes" id="UP000223913">
    <property type="component" value="Unassembled WGS sequence"/>
</dbReference>
<dbReference type="PROSITE" id="PS50835">
    <property type="entry name" value="IG_LIKE"/>
    <property type="match status" value="5"/>
</dbReference>
<accession>A0A2D0N725</accession>
<keyword evidence="3" id="KW-0677">Repeat</keyword>
<dbReference type="NCBIfam" id="TIGR04183">
    <property type="entry name" value="Por_Secre_tail"/>
    <property type="match status" value="1"/>
</dbReference>
<evidence type="ECO:0000313" key="6">
    <source>
        <dbReference type="EMBL" id="PHN03939.1"/>
    </source>
</evidence>
<dbReference type="SMART" id="SM00408">
    <property type="entry name" value="IGc2"/>
    <property type="match status" value="4"/>
</dbReference>
<dbReference type="Pfam" id="PF00560">
    <property type="entry name" value="LRR_1"/>
    <property type="match status" value="2"/>
</dbReference>
<dbReference type="RefSeq" id="WP_099152652.1">
    <property type="nucleotide sequence ID" value="NZ_PDUD01000028.1"/>
</dbReference>
<feature type="domain" description="Ig-like" evidence="5">
    <location>
        <begin position="310"/>
        <end position="387"/>
    </location>
</feature>
<dbReference type="InterPro" id="IPR026444">
    <property type="entry name" value="Secre_tail"/>
</dbReference>
<evidence type="ECO:0000313" key="7">
    <source>
        <dbReference type="Proteomes" id="UP000223913"/>
    </source>
</evidence>
<dbReference type="InterPro" id="IPR007110">
    <property type="entry name" value="Ig-like_dom"/>
</dbReference>
<feature type="domain" description="Ig-like" evidence="5">
    <location>
        <begin position="1915"/>
        <end position="1989"/>
    </location>
</feature>